<name>A0A418Q2G5_9SPHN</name>
<proteinExistence type="predicted"/>
<dbReference type="AlphaFoldDB" id="A0A418Q2G5"/>
<evidence type="ECO:0000313" key="2">
    <source>
        <dbReference type="Proteomes" id="UP000285023"/>
    </source>
</evidence>
<gene>
    <name evidence="1" type="ORF">D3M59_04020</name>
</gene>
<dbReference type="Proteomes" id="UP000285023">
    <property type="component" value="Unassembled WGS sequence"/>
</dbReference>
<organism evidence="1 2">
    <name type="scientific">Sphingomonas edaphi</name>
    <dbReference type="NCBI Taxonomy" id="2315689"/>
    <lineage>
        <taxon>Bacteria</taxon>
        <taxon>Pseudomonadati</taxon>
        <taxon>Pseudomonadota</taxon>
        <taxon>Alphaproteobacteria</taxon>
        <taxon>Sphingomonadales</taxon>
        <taxon>Sphingomonadaceae</taxon>
        <taxon>Sphingomonas</taxon>
    </lineage>
</organism>
<sequence length="126" mass="13169">MIHFLPESFDESTEVTASTTAGPYAEAVARLASIRQALACVEQYAGEVPSDSMVEAKLAAAWPVAFPARQRCYDARSARTAAAAAAGLEAITGCTDEGKAPHPAAIARLKQELSAGVDSIDQLFSL</sequence>
<reference evidence="1 2" key="1">
    <citation type="submission" date="2018-09" db="EMBL/GenBank/DDBJ databases">
        <title>Sphingomonas sp. DAC4.</title>
        <authorList>
            <person name="Seo T."/>
        </authorList>
    </citation>
    <scope>NUCLEOTIDE SEQUENCE [LARGE SCALE GENOMIC DNA]</scope>
    <source>
        <strain evidence="1 2">DAC4</strain>
    </source>
</reference>
<dbReference type="RefSeq" id="WP_119531803.1">
    <property type="nucleotide sequence ID" value="NZ_QXTF01000001.1"/>
</dbReference>
<keyword evidence="2" id="KW-1185">Reference proteome</keyword>
<accession>A0A418Q2G5</accession>
<evidence type="ECO:0000313" key="1">
    <source>
        <dbReference type="EMBL" id="RIX32148.1"/>
    </source>
</evidence>
<dbReference type="OrthoDB" id="7572601at2"/>
<protein>
    <submittedName>
        <fullName evidence="1">Uncharacterized protein</fullName>
    </submittedName>
</protein>
<comment type="caution">
    <text evidence="1">The sequence shown here is derived from an EMBL/GenBank/DDBJ whole genome shotgun (WGS) entry which is preliminary data.</text>
</comment>
<dbReference type="EMBL" id="QXTF01000001">
    <property type="protein sequence ID" value="RIX32148.1"/>
    <property type="molecule type" value="Genomic_DNA"/>
</dbReference>